<sequence>MTLPYLVDKCQTAFVAGRQISNNILLTQEFLHKYHLGHHPPRCTMKVDLKKAYDSVHWDFIINVLTIMKFPPKMINWIKECITTPSYSVNINGEAVGFFKGGKGLRQGDPISPYLFVLAMEVLNGIIESKARNNKNFTFHWNCGQTHTVMLAFADDLLLFSHADVCSIRILKDCLEEFYWLSGLSANTNKSEVFLCSNDPSLTQNIADVLGFKVGSLPIRYPGVPLISTRLSIRDFGGLDPLFYPYLLGFNLYSSQIYY</sequence>
<dbReference type="PROSITE" id="PS50878">
    <property type="entry name" value="RT_POL"/>
    <property type="match status" value="1"/>
</dbReference>
<protein>
    <recommendedName>
        <fullName evidence="1">Reverse transcriptase domain-containing protein</fullName>
    </recommendedName>
</protein>
<dbReference type="PANTHER" id="PTHR33116">
    <property type="entry name" value="REVERSE TRANSCRIPTASE ZINC-BINDING DOMAIN-CONTAINING PROTEIN-RELATED-RELATED"/>
    <property type="match status" value="1"/>
</dbReference>
<dbReference type="EMBL" id="BSYO01000023">
    <property type="protein sequence ID" value="GMH21351.1"/>
    <property type="molecule type" value="Genomic_DNA"/>
</dbReference>
<name>A0AAD3T3V4_NEPGR</name>
<evidence type="ECO:0000313" key="2">
    <source>
        <dbReference type="EMBL" id="GMH21351.1"/>
    </source>
</evidence>
<dbReference type="Pfam" id="PF00078">
    <property type="entry name" value="RVT_1"/>
    <property type="match status" value="1"/>
</dbReference>
<gene>
    <name evidence="2" type="ORF">Nepgr_023193</name>
</gene>
<dbReference type="PANTHER" id="PTHR33116:SF78">
    <property type="entry name" value="OS12G0587133 PROTEIN"/>
    <property type="match status" value="1"/>
</dbReference>
<reference evidence="2" key="1">
    <citation type="submission" date="2023-05" db="EMBL/GenBank/DDBJ databases">
        <title>Nepenthes gracilis genome sequencing.</title>
        <authorList>
            <person name="Fukushima K."/>
        </authorList>
    </citation>
    <scope>NUCLEOTIDE SEQUENCE</scope>
    <source>
        <strain evidence="2">SING2019-196</strain>
    </source>
</reference>
<dbReference type="InterPro" id="IPR000477">
    <property type="entry name" value="RT_dom"/>
</dbReference>
<accession>A0AAD3T3V4</accession>
<proteinExistence type="predicted"/>
<evidence type="ECO:0000313" key="3">
    <source>
        <dbReference type="Proteomes" id="UP001279734"/>
    </source>
</evidence>
<organism evidence="2 3">
    <name type="scientific">Nepenthes gracilis</name>
    <name type="common">Slender pitcher plant</name>
    <dbReference type="NCBI Taxonomy" id="150966"/>
    <lineage>
        <taxon>Eukaryota</taxon>
        <taxon>Viridiplantae</taxon>
        <taxon>Streptophyta</taxon>
        <taxon>Embryophyta</taxon>
        <taxon>Tracheophyta</taxon>
        <taxon>Spermatophyta</taxon>
        <taxon>Magnoliopsida</taxon>
        <taxon>eudicotyledons</taxon>
        <taxon>Gunneridae</taxon>
        <taxon>Pentapetalae</taxon>
        <taxon>Caryophyllales</taxon>
        <taxon>Nepenthaceae</taxon>
        <taxon>Nepenthes</taxon>
    </lineage>
</organism>
<dbReference type="AlphaFoldDB" id="A0AAD3T3V4"/>
<evidence type="ECO:0000259" key="1">
    <source>
        <dbReference type="PROSITE" id="PS50878"/>
    </source>
</evidence>
<keyword evidence="3" id="KW-1185">Reference proteome</keyword>
<dbReference type="Proteomes" id="UP001279734">
    <property type="component" value="Unassembled WGS sequence"/>
</dbReference>
<feature type="domain" description="Reverse transcriptase" evidence="1">
    <location>
        <begin position="1"/>
        <end position="214"/>
    </location>
</feature>
<comment type="caution">
    <text evidence="2">The sequence shown here is derived from an EMBL/GenBank/DDBJ whole genome shotgun (WGS) entry which is preliminary data.</text>
</comment>
<dbReference type="CDD" id="cd01650">
    <property type="entry name" value="RT_nLTR_like"/>
    <property type="match status" value="1"/>
</dbReference>
<dbReference type="InterPro" id="IPR043502">
    <property type="entry name" value="DNA/RNA_pol_sf"/>
</dbReference>
<dbReference type="SUPFAM" id="SSF56672">
    <property type="entry name" value="DNA/RNA polymerases"/>
    <property type="match status" value="1"/>
</dbReference>